<dbReference type="OrthoDB" id="286202at2"/>
<organism evidence="7 8">
    <name type="scientific">Jeotgalibaca ciconiae</name>
    <dbReference type="NCBI Taxonomy" id="2496265"/>
    <lineage>
        <taxon>Bacteria</taxon>
        <taxon>Bacillati</taxon>
        <taxon>Bacillota</taxon>
        <taxon>Bacilli</taxon>
        <taxon>Lactobacillales</taxon>
        <taxon>Carnobacteriaceae</taxon>
        <taxon>Jeotgalibaca</taxon>
    </lineage>
</organism>
<evidence type="ECO:0000313" key="7">
    <source>
        <dbReference type="EMBL" id="AZP04437.1"/>
    </source>
</evidence>
<gene>
    <name evidence="7" type="ORF">EJN90_07220</name>
</gene>
<dbReference type="InterPro" id="IPR010067">
    <property type="entry name" value="ABC_SsuA_sub-bd"/>
</dbReference>
<feature type="domain" description="Solute-binding protein family 3/N-terminal" evidence="6">
    <location>
        <begin position="42"/>
        <end position="259"/>
    </location>
</feature>
<evidence type="ECO:0000256" key="2">
    <source>
        <dbReference type="ARBA" id="ARBA00010742"/>
    </source>
</evidence>
<evidence type="ECO:0000256" key="3">
    <source>
        <dbReference type="ARBA" id="ARBA00022448"/>
    </source>
</evidence>
<comment type="subcellular location">
    <subcellularLocation>
        <location evidence="1">Periplasm</location>
    </subcellularLocation>
</comment>
<dbReference type="NCBIfam" id="TIGR01728">
    <property type="entry name" value="SsuA_fam"/>
    <property type="match status" value="1"/>
</dbReference>
<dbReference type="Proteomes" id="UP000273326">
    <property type="component" value="Chromosome"/>
</dbReference>
<feature type="signal peptide" evidence="5">
    <location>
        <begin position="1"/>
        <end position="18"/>
    </location>
</feature>
<evidence type="ECO:0000313" key="8">
    <source>
        <dbReference type="Proteomes" id="UP000273326"/>
    </source>
</evidence>
<dbReference type="GO" id="GO:0016020">
    <property type="term" value="C:membrane"/>
    <property type="evidence" value="ECO:0007669"/>
    <property type="project" value="InterPro"/>
</dbReference>
<evidence type="ECO:0000256" key="1">
    <source>
        <dbReference type="ARBA" id="ARBA00004418"/>
    </source>
</evidence>
<dbReference type="GO" id="GO:0042626">
    <property type="term" value="F:ATPase-coupled transmembrane transporter activity"/>
    <property type="evidence" value="ECO:0007669"/>
    <property type="project" value="InterPro"/>
</dbReference>
<proteinExistence type="inferred from homology"/>
<keyword evidence="4 5" id="KW-0732">Signal</keyword>
<dbReference type="Pfam" id="PF09084">
    <property type="entry name" value="NMT1"/>
    <property type="match status" value="1"/>
</dbReference>
<protein>
    <submittedName>
        <fullName evidence="7">Aliphatic sulfonate ABC transporter substrate-binding protein</fullName>
    </submittedName>
</protein>
<feature type="chain" id="PRO_5038851906" evidence="5">
    <location>
        <begin position="19"/>
        <end position="335"/>
    </location>
</feature>
<evidence type="ECO:0000259" key="6">
    <source>
        <dbReference type="SMART" id="SM00062"/>
    </source>
</evidence>
<dbReference type="SMART" id="SM00062">
    <property type="entry name" value="PBPb"/>
    <property type="match status" value="1"/>
</dbReference>
<dbReference type="SUPFAM" id="SSF53850">
    <property type="entry name" value="Periplasmic binding protein-like II"/>
    <property type="match status" value="1"/>
</dbReference>
<keyword evidence="3" id="KW-0813">Transport</keyword>
<dbReference type="KEGG" id="jeh:EJN90_07220"/>
<name>A0A3S9HAT8_9LACT</name>
<dbReference type="InterPro" id="IPR015168">
    <property type="entry name" value="SsuA/THI5"/>
</dbReference>
<dbReference type="EMBL" id="CP034465">
    <property type="protein sequence ID" value="AZP04437.1"/>
    <property type="molecule type" value="Genomic_DNA"/>
</dbReference>
<comment type="similarity">
    <text evidence="2">Belongs to the bacterial solute-binding protein SsuA/TauA family.</text>
</comment>
<dbReference type="PANTHER" id="PTHR30024">
    <property type="entry name" value="ALIPHATIC SULFONATES-BINDING PROTEIN-RELATED"/>
    <property type="match status" value="1"/>
</dbReference>
<dbReference type="GO" id="GO:0042597">
    <property type="term" value="C:periplasmic space"/>
    <property type="evidence" value="ECO:0007669"/>
    <property type="project" value="UniProtKB-SubCell"/>
</dbReference>
<dbReference type="Gene3D" id="3.40.190.10">
    <property type="entry name" value="Periplasmic binding protein-like II"/>
    <property type="match status" value="2"/>
</dbReference>
<dbReference type="PANTHER" id="PTHR30024:SF42">
    <property type="entry name" value="ALIPHATIC SULFONATES-BINDING PROTEIN-RELATED"/>
    <property type="match status" value="1"/>
</dbReference>
<keyword evidence="8" id="KW-1185">Reference proteome</keyword>
<evidence type="ECO:0000256" key="5">
    <source>
        <dbReference type="SAM" id="SignalP"/>
    </source>
</evidence>
<sequence length="335" mass="36403">MKKTFLSLLTIISTLTLAACGNESSGAVNETSTGNNDAASEIVRIGYQKGNTINILKEKGNLEEALNEAGYSVEWKVFPTGTVLLEALNTNNIDFGHASDGNAVFMQAGGHDLHYIASEAPYPEGVALVTKEESDIETVADFRGKTIGVTKGGNQHYLLLVALEQEGISLDEVEIKFYKDAAEGLAAFTKGEFDVYGSWDPYLAIVEDKVATRTIVNGTDLTENRTFYFATEKFLAEGSEATAVILEELQNADQWANDNKDEVADILAAELGLEVAPLQEANNRRTFGVEKIDEEIVASQQQLADTFYQAELLETEISIQDAVSIDEAIIPSNID</sequence>
<dbReference type="AlphaFoldDB" id="A0A3S9HAT8"/>
<evidence type="ECO:0000256" key="4">
    <source>
        <dbReference type="ARBA" id="ARBA00022729"/>
    </source>
</evidence>
<dbReference type="InterPro" id="IPR001638">
    <property type="entry name" value="Solute-binding_3/MltF_N"/>
</dbReference>
<reference evidence="8" key="1">
    <citation type="submission" date="2018-12" db="EMBL/GenBank/DDBJ databases">
        <title>Complete genome sequencing of Jeotgalibaca sp. H21T32.</title>
        <authorList>
            <person name="Bae J.-W."/>
            <person name="Lee S.-Y."/>
        </authorList>
    </citation>
    <scope>NUCLEOTIDE SEQUENCE [LARGE SCALE GENOMIC DNA]</scope>
    <source>
        <strain evidence="8">H21T32</strain>
    </source>
</reference>
<dbReference type="RefSeq" id="WP_126109849.1">
    <property type="nucleotide sequence ID" value="NZ_CP034465.1"/>
</dbReference>
<dbReference type="PROSITE" id="PS51257">
    <property type="entry name" value="PROKAR_LIPOPROTEIN"/>
    <property type="match status" value="1"/>
</dbReference>
<accession>A0A3S9HAT8</accession>